<evidence type="ECO:0000256" key="7">
    <source>
        <dbReference type="ARBA" id="ARBA00022692"/>
    </source>
</evidence>
<feature type="transmembrane region" description="Helical" evidence="10">
    <location>
        <begin position="53"/>
        <end position="72"/>
    </location>
</feature>
<dbReference type="PANTHER" id="PTHR36122:SF2">
    <property type="entry name" value="NICOTINAMIDE RIBOSIDE TRANSPORTER PNUC"/>
    <property type="match status" value="1"/>
</dbReference>
<keyword evidence="9 10" id="KW-0472">Membrane</keyword>
<evidence type="ECO:0000256" key="4">
    <source>
        <dbReference type="ARBA" id="ARBA00017522"/>
    </source>
</evidence>
<name>A0ABW7FVF8_9BURK</name>
<comment type="function">
    <text evidence="1">Required for nicotinamide riboside transport across the inner membrane.</text>
</comment>
<keyword evidence="5" id="KW-0813">Transport</keyword>
<dbReference type="EMBL" id="JBIGHZ010000003">
    <property type="protein sequence ID" value="MFG6448286.1"/>
    <property type="molecule type" value="Genomic_DNA"/>
</dbReference>
<accession>A0ABW7FVF8</accession>
<evidence type="ECO:0000256" key="5">
    <source>
        <dbReference type="ARBA" id="ARBA00022448"/>
    </source>
</evidence>
<comment type="caution">
    <text evidence="11">The sequence shown here is derived from an EMBL/GenBank/DDBJ whole genome shotgun (WGS) entry which is preliminary data.</text>
</comment>
<organism evidence="11 12">
    <name type="scientific">Roseateles rivi</name>
    <dbReference type="NCBI Taxonomy" id="3299028"/>
    <lineage>
        <taxon>Bacteria</taxon>
        <taxon>Pseudomonadati</taxon>
        <taxon>Pseudomonadota</taxon>
        <taxon>Betaproteobacteria</taxon>
        <taxon>Burkholderiales</taxon>
        <taxon>Sphaerotilaceae</taxon>
        <taxon>Roseateles</taxon>
    </lineage>
</organism>
<feature type="transmembrane region" description="Helical" evidence="10">
    <location>
        <begin position="168"/>
        <end position="185"/>
    </location>
</feature>
<keyword evidence="6" id="KW-1003">Cell membrane</keyword>
<evidence type="ECO:0000256" key="2">
    <source>
        <dbReference type="ARBA" id="ARBA00004651"/>
    </source>
</evidence>
<evidence type="ECO:0000256" key="9">
    <source>
        <dbReference type="ARBA" id="ARBA00023136"/>
    </source>
</evidence>
<evidence type="ECO:0000256" key="10">
    <source>
        <dbReference type="SAM" id="Phobius"/>
    </source>
</evidence>
<comment type="similarity">
    <text evidence="3">Belongs to the nicotinamide ribonucleoside (NR) uptake permease (TC 4.B.1) family.</text>
</comment>
<evidence type="ECO:0000256" key="3">
    <source>
        <dbReference type="ARBA" id="ARBA00006669"/>
    </source>
</evidence>
<evidence type="ECO:0000256" key="6">
    <source>
        <dbReference type="ARBA" id="ARBA00022475"/>
    </source>
</evidence>
<dbReference type="Proteomes" id="UP001606099">
    <property type="component" value="Unassembled WGS sequence"/>
</dbReference>
<keyword evidence="7 10" id="KW-0812">Transmembrane</keyword>
<feature type="transmembrane region" description="Helical" evidence="10">
    <location>
        <begin position="191"/>
        <end position="208"/>
    </location>
</feature>
<reference evidence="11 12" key="1">
    <citation type="submission" date="2024-08" db="EMBL/GenBank/DDBJ databases">
        <authorList>
            <person name="Lu H."/>
        </authorList>
    </citation>
    <scope>NUCLEOTIDE SEQUENCE [LARGE SCALE GENOMIC DNA]</scope>
    <source>
        <strain evidence="11 12">BYS180W</strain>
    </source>
</reference>
<feature type="transmembrane region" description="Helical" evidence="10">
    <location>
        <begin position="20"/>
        <end position="41"/>
    </location>
</feature>
<evidence type="ECO:0000313" key="12">
    <source>
        <dbReference type="Proteomes" id="UP001606099"/>
    </source>
</evidence>
<keyword evidence="12" id="KW-1185">Reference proteome</keyword>
<evidence type="ECO:0000256" key="1">
    <source>
        <dbReference type="ARBA" id="ARBA00002672"/>
    </source>
</evidence>
<dbReference type="NCBIfam" id="TIGR01528">
    <property type="entry name" value="NMN_trans_PnuC"/>
    <property type="match status" value="1"/>
</dbReference>
<feature type="transmembrane region" description="Helical" evidence="10">
    <location>
        <begin position="142"/>
        <end position="161"/>
    </location>
</feature>
<dbReference type="PANTHER" id="PTHR36122">
    <property type="entry name" value="NICOTINAMIDE RIBOSIDE TRANSPORTER PNUC"/>
    <property type="match status" value="1"/>
</dbReference>
<proteinExistence type="inferred from homology"/>
<comment type="subcellular location">
    <subcellularLocation>
        <location evidence="2">Cell membrane</location>
        <topology evidence="2">Multi-pass membrane protein</topology>
    </subcellularLocation>
</comment>
<sequence>MFSSSAETHLALDFSFALAPAFQALGSPVSWLELLAFVLSLWMVRCNMRVQPLGWPLAALSSLLYGYLFWHGKLYAEAVLQLMFIALALWGWSQWLRGVSADGSPLPITRLSPRQRLAALVLVLGCWPLLGYFLDQATDSPLPYWDALPTVGSVLGQWLLARKRQDNWAVWVLVNVVSVILFALKGFWLTVVLYALFVPLSVWGWLLWERLRQAQPKGPELEPRP</sequence>
<keyword evidence="8 10" id="KW-1133">Transmembrane helix</keyword>
<protein>
    <recommendedName>
        <fullName evidence="4">Nicotinamide riboside transporter PnuC</fullName>
    </recommendedName>
</protein>
<dbReference type="Pfam" id="PF04973">
    <property type="entry name" value="NMN_transporter"/>
    <property type="match status" value="1"/>
</dbReference>
<feature type="transmembrane region" description="Helical" evidence="10">
    <location>
        <begin position="78"/>
        <end position="96"/>
    </location>
</feature>
<evidence type="ECO:0000313" key="11">
    <source>
        <dbReference type="EMBL" id="MFG6448286.1"/>
    </source>
</evidence>
<gene>
    <name evidence="11" type="primary">pnuC</name>
    <name evidence="11" type="ORF">ACG0Z6_08510</name>
</gene>
<evidence type="ECO:0000256" key="8">
    <source>
        <dbReference type="ARBA" id="ARBA00022989"/>
    </source>
</evidence>
<dbReference type="InterPro" id="IPR006419">
    <property type="entry name" value="NMN_transpt_PnuC"/>
</dbReference>
<feature type="transmembrane region" description="Helical" evidence="10">
    <location>
        <begin position="117"/>
        <end position="136"/>
    </location>
</feature>